<reference evidence="1" key="2">
    <citation type="journal article" date="2015" name="Data Brief">
        <title>Shoot transcriptome of the giant reed, Arundo donax.</title>
        <authorList>
            <person name="Barrero R.A."/>
            <person name="Guerrero F.D."/>
            <person name="Moolhuijzen P."/>
            <person name="Goolsby J.A."/>
            <person name="Tidwell J."/>
            <person name="Bellgard S.E."/>
            <person name="Bellgard M.I."/>
        </authorList>
    </citation>
    <scope>NUCLEOTIDE SEQUENCE</scope>
    <source>
        <tissue evidence="1">Shoot tissue taken approximately 20 cm above the soil surface</tissue>
    </source>
</reference>
<reference evidence="1" key="1">
    <citation type="submission" date="2014-09" db="EMBL/GenBank/DDBJ databases">
        <authorList>
            <person name="Magalhaes I.L.F."/>
            <person name="Oliveira U."/>
            <person name="Santos F.R."/>
            <person name="Vidigal T.H.D.A."/>
            <person name="Brescovit A.D."/>
            <person name="Santos A.J."/>
        </authorList>
    </citation>
    <scope>NUCLEOTIDE SEQUENCE</scope>
    <source>
        <tissue evidence="1">Shoot tissue taken approximately 20 cm above the soil surface</tissue>
    </source>
</reference>
<dbReference type="AlphaFoldDB" id="A0A0A9L957"/>
<name>A0A0A9L957_ARUDO</name>
<dbReference type="EMBL" id="GBRH01180052">
    <property type="protein sequence ID" value="JAE17844.1"/>
    <property type="molecule type" value="Transcribed_RNA"/>
</dbReference>
<accession>A0A0A9L957</accession>
<evidence type="ECO:0000313" key="1">
    <source>
        <dbReference type="EMBL" id="JAE17844.1"/>
    </source>
</evidence>
<protein>
    <submittedName>
        <fullName evidence="1">Uncharacterized protein</fullName>
    </submittedName>
</protein>
<proteinExistence type="predicted"/>
<organism evidence="1">
    <name type="scientific">Arundo donax</name>
    <name type="common">Giant reed</name>
    <name type="synonym">Donax arundinaceus</name>
    <dbReference type="NCBI Taxonomy" id="35708"/>
    <lineage>
        <taxon>Eukaryota</taxon>
        <taxon>Viridiplantae</taxon>
        <taxon>Streptophyta</taxon>
        <taxon>Embryophyta</taxon>
        <taxon>Tracheophyta</taxon>
        <taxon>Spermatophyta</taxon>
        <taxon>Magnoliopsida</taxon>
        <taxon>Liliopsida</taxon>
        <taxon>Poales</taxon>
        <taxon>Poaceae</taxon>
        <taxon>PACMAD clade</taxon>
        <taxon>Arundinoideae</taxon>
        <taxon>Arundineae</taxon>
        <taxon>Arundo</taxon>
    </lineage>
</organism>
<sequence length="23" mass="2849">MPFLASQDIWRTLMLLHTMFYSF</sequence>